<dbReference type="AlphaFoldDB" id="A0A8C4QT30"/>
<comment type="subcellular location">
    <subcellularLocation>
        <location evidence="8">Cell projection</location>
        <location evidence="8">Kinocilium</location>
    </subcellularLocation>
    <subcellularLocation>
        <location evidence="1">Cytoplasm</location>
        <location evidence="1">Cytoskeleton</location>
        <location evidence="1">Flagellum axoneme</location>
    </subcellularLocation>
</comment>
<protein>
    <recommendedName>
        <fullName evidence="10">Radial spoke head protein 9 homolog</fullName>
    </recommendedName>
</protein>
<keyword evidence="6" id="KW-0206">Cytoskeleton</keyword>
<dbReference type="Proteomes" id="UP000694388">
    <property type="component" value="Unplaced"/>
</dbReference>
<keyword evidence="5" id="KW-0969">Cilium</keyword>
<evidence type="ECO:0000256" key="2">
    <source>
        <dbReference type="ARBA" id="ARBA00022490"/>
    </source>
</evidence>
<dbReference type="GO" id="GO:0044458">
    <property type="term" value="P:motile cilium assembly"/>
    <property type="evidence" value="ECO:0007669"/>
    <property type="project" value="TreeGrafter"/>
</dbReference>
<keyword evidence="2" id="KW-0963">Cytoplasm</keyword>
<keyword evidence="3" id="KW-0970">Cilium biogenesis/degradation</keyword>
<evidence type="ECO:0000256" key="10">
    <source>
        <dbReference type="ARBA" id="ARBA00041080"/>
    </source>
</evidence>
<dbReference type="PANTHER" id="PTHR22069:SF0">
    <property type="entry name" value="RADIAL SPOKE HEAD PROTEIN 9 HOMOLOG"/>
    <property type="match status" value="1"/>
</dbReference>
<evidence type="ECO:0000256" key="4">
    <source>
        <dbReference type="ARBA" id="ARBA00022846"/>
    </source>
</evidence>
<organism evidence="11 12">
    <name type="scientific">Eptatretus burgeri</name>
    <name type="common">Inshore hagfish</name>
    <dbReference type="NCBI Taxonomy" id="7764"/>
    <lineage>
        <taxon>Eukaryota</taxon>
        <taxon>Metazoa</taxon>
        <taxon>Chordata</taxon>
        <taxon>Craniata</taxon>
        <taxon>Vertebrata</taxon>
        <taxon>Cyclostomata</taxon>
        <taxon>Myxini</taxon>
        <taxon>Myxiniformes</taxon>
        <taxon>Myxinidae</taxon>
        <taxon>Eptatretinae</taxon>
        <taxon>Eptatretus</taxon>
    </lineage>
</organism>
<evidence type="ECO:0000256" key="6">
    <source>
        <dbReference type="ARBA" id="ARBA00023212"/>
    </source>
</evidence>
<comment type="similarity">
    <text evidence="9">Belongs to the flagellar radial spoke RSP9 family.</text>
</comment>
<dbReference type="PANTHER" id="PTHR22069">
    <property type="entry name" value="MITOCHONDRIAL RIBOSOMAL PROTEIN S18"/>
    <property type="match status" value="1"/>
</dbReference>
<keyword evidence="7" id="KW-0966">Cell projection</keyword>
<reference evidence="11" key="2">
    <citation type="submission" date="2025-09" db="UniProtKB">
        <authorList>
            <consortium name="Ensembl"/>
        </authorList>
    </citation>
    <scope>IDENTIFICATION</scope>
</reference>
<evidence type="ECO:0000313" key="12">
    <source>
        <dbReference type="Proteomes" id="UP000694388"/>
    </source>
</evidence>
<keyword evidence="12" id="KW-1185">Reference proteome</keyword>
<accession>A0A8C4QT30</accession>
<evidence type="ECO:0000256" key="3">
    <source>
        <dbReference type="ARBA" id="ARBA00022794"/>
    </source>
</evidence>
<dbReference type="GO" id="GO:0060091">
    <property type="term" value="C:kinocilium"/>
    <property type="evidence" value="ECO:0007669"/>
    <property type="project" value="UniProtKB-SubCell"/>
</dbReference>
<evidence type="ECO:0000256" key="5">
    <source>
        <dbReference type="ARBA" id="ARBA00023069"/>
    </source>
</evidence>
<dbReference type="GO" id="GO:0060294">
    <property type="term" value="P:cilium movement involved in cell motility"/>
    <property type="evidence" value="ECO:0007669"/>
    <property type="project" value="TreeGrafter"/>
</dbReference>
<evidence type="ECO:0000313" key="11">
    <source>
        <dbReference type="Ensembl" id="ENSEBUP00000020186.1"/>
    </source>
</evidence>
<reference evidence="11" key="1">
    <citation type="submission" date="2025-08" db="UniProtKB">
        <authorList>
            <consortium name="Ensembl"/>
        </authorList>
    </citation>
    <scope>IDENTIFICATION</scope>
</reference>
<keyword evidence="4" id="KW-0282">Flagellum</keyword>
<evidence type="ECO:0000256" key="1">
    <source>
        <dbReference type="ARBA" id="ARBA00004611"/>
    </source>
</evidence>
<proteinExistence type="inferred from homology"/>
<evidence type="ECO:0000256" key="8">
    <source>
        <dbReference type="ARBA" id="ARBA00037822"/>
    </source>
</evidence>
<dbReference type="GO" id="GO:0005930">
    <property type="term" value="C:axoneme"/>
    <property type="evidence" value="ECO:0007669"/>
    <property type="project" value="TreeGrafter"/>
</dbReference>
<dbReference type="Ensembl" id="ENSEBUT00000020762.1">
    <property type="protein sequence ID" value="ENSEBUP00000020186.1"/>
    <property type="gene ID" value="ENSEBUG00000012527.1"/>
</dbReference>
<sequence length="135" mass="15214">MSSAVVWACSLNCVDWHLLSPAPESLFESAANLQGRFQGDPSYEYQGEVDDEPKKKWERRDVKIKEEIRLAVVVAIIDEEVAVAPRGAFIKTPTGQVIKNRSFEGICNFTSLGLQFYLVLYNSIISTSLNRELIF</sequence>
<dbReference type="GeneTree" id="ENSGT00390000018686"/>
<name>A0A8C4QT30_EPTBU</name>
<dbReference type="GO" id="GO:0035082">
    <property type="term" value="P:axoneme assembly"/>
    <property type="evidence" value="ECO:0007669"/>
    <property type="project" value="InterPro"/>
</dbReference>
<evidence type="ECO:0000256" key="9">
    <source>
        <dbReference type="ARBA" id="ARBA00038319"/>
    </source>
</evidence>
<evidence type="ECO:0000256" key="7">
    <source>
        <dbReference type="ARBA" id="ARBA00023273"/>
    </source>
</evidence>
<dbReference type="InterPro" id="IPR055316">
    <property type="entry name" value="RSP9"/>
</dbReference>